<keyword evidence="1" id="KW-0812">Transmembrane</keyword>
<dbReference type="Proteomes" id="UP000264800">
    <property type="component" value="Unplaced"/>
</dbReference>
<feature type="transmembrane region" description="Helical" evidence="1">
    <location>
        <begin position="12"/>
        <end position="29"/>
    </location>
</feature>
<name>A0A3Q3AKN9_KRYMA</name>
<organism evidence="2 3">
    <name type="scientific">Kryptolebias marmoratus</name>
    <name type="common">Mangrove killifish</name>
    <name type="synonym">Rivulus marmoratus</name>
    <dbReference type="NCBI Taxonomy" id="37003"/>
    <lineage>
        <taxon>Eukaryota</taxon>
        <taxon>Metazoa</taxon>
        <taxon>Chordata</taxon>
        <taxon>Craniata</taxon>
        <taxon>Vertebrata</taxon>
        <taxon>Euteleostomi</taxon>
        <taxon>Actinopterygii</taxon>
        <taxon>Neopterygii</taxon>
        <taxon>Teleostei</taxon>
        <taxon>Neoteleostei</taxon>
        <taxon>Acanthomorphata</taxon>
        <taxon>Ovalentaria</taxon>
        <taxon>Atherinomorphae</taxon>
        <taxon>Cyprinodontiformes</taxon>
        <taxon>Rivulidae</taxon>
        <taxon>Kryptolebias</taxon>
    </lineage>
</organism>
<dbReference type="GO" id="GO:0016020">
    <property type="term" value="C:membrane"/>
    <property type="evidence" value="ECO:0007669"/>
    <property type="project" value="InterPro"/>
</dbReference>
<keyword evidence="1" id="KW-0472">Membrane</keyword>
<evidence type="ECO:0008006" key="4">
    <source>
        <dbReference type="Google" id="ProtNLM"/>
    </source>
</evidence>
<dbReference type="GeneTree" id="ENSGT00940000174996"/>
<dbReference type="Gene3D" id="1.10.1450.10">
    <property type="entry name" value="Tetraspanin"/>
    <property type="match status" value="1"/>
</dbReference>
<reference evidence="2" key="2">
    <citation type="submission" date="2025-09" db="UniProtKB">
        <authorList>
            <consortium name="Ensembl"/>
        </authorList>
    </citation>
    <scope>IDENTIFICATION</scope>
</reference>
<sequence>MGKVNICLKRTYISVISLIGVSISLFSVFSPQVEVNPTLDFNYVFCTINLIIVIIGGYGVLKEIKWALIAFAVGATLIFLFLLGRGNANSKTVTEMEQRCFNILPPLIYYEFSSLSTFQFQCCGVESYRDWENNIPESCVCDDESTNPCVIVQPVLYL</sequence>
<reference evidence="2" key="1">
    <citation type="submission" date="2025-08" db="UniProtKB">
        <authorList>
            <consortium name="Ensembl"/>
        </authorList>
    </citation>
    <scope>IDENTIFICATION</scope>
</reference>
<dbReference type="InterPro" id="IPR008952">
    <property type="entry name" value="Tetraspanin_EC2_sf"/>
</dbReference>
<proteinExistence type="predicted"/>
<protein>
    <recommendedName>
        <fullName evidence="4">Tetraspanin</fullName>
    </recommendedName>
</protein>
<evidence type="ECO:0000313" key="3">
    <source>
        <dbReference type="Proteomes" id="UP000264800"/>
    </source>
</evidence>
<evidence type="ECO:0000313" key="2">
    <source>
        <dbReference type="Ensembl" id="ENSKMAP00000016881.1"/>
    </source>
</evidence>
<keyword evidence="1" id="KW-1133">Transmembrane helix</keyword>
<feature type="transmembrane region" description="Helical" evidence="1">
    <location>
        <begin position="41"/>
        <end position="61"/>
    </location>
</feature>
<dbReference type="OMA" id="WILIYLE"/>
<dbReference type="SUPFAM" id="SSF48652">
    <property type="entry name" value="Tetraspanin"/>
    <property type="match status" value="1"/>
</dbReference>
<keyword evidence="3" id="KW-1185">Reference proteome</keyword>
<dbReference type="Ensembl" id="ENSKMAT00000017115.1">
    <property type="protein sequence ID" value="ENSKMAP00000016881.1"/>
    <property type="gene ID" value="ENSKMAG00000012599.1"/>
</dbReference>
<feature type="transmembrane region" description="Helical" evidence="1">
    <location>
        <begin position="66"/>
        <end position="84"/>
    </location>
</feature>
<dbReference type="AlphaFoldDB" id="A0A3Q3AKN9"/>
<evidence type="ECO:0000256" key="1">
    <source>
        <dbReference type="SAM" id="Phobius"/>
    </source>
</evidence>
<accession>A0A3Q3AKN9</accession>